<keyword evidence="2 3" id="KW-0802">TPR repeat</keyword>
<dbReference type="Gene3D" id="1.25.40.10">
    <property type="entry name" value="Tetratricopeptide repeat domain"/>
    <property type="match status" value="3"/>
</dbReference>
<name>C9RH04_METVM</name>
<dbReference type="Pfam" id="PF07719">
    <property type="entry name" value="TPR_2"/>
    <property type="match status" value="2"/>
</dbReference>
<feature type="repeat" description="TPR" evidence="3">
    <location>
        <begin position="280"/>
        <end position="313"/>
    </location>
</feature>
<keyword evidence="5" id="KW-1185">Reference proteome</keyword>
<evidence type="ECO:0000256" key="3">
    <source>
        <dbReference type="PROSITE-ProRule" id="PRU00339"/>
    </source>
</evidence>
<dbReference type="InterPro" id="IPR019734">
    <property type="entry name" value="TPR_rpt"/>
</dbReference>
<accession>C9RH04</accession>
<dbReference type="RefSeq" id="WP_015733076.1">
    <property type="nucleotide sequence ID" value="NC_013407.1"/>
</dbReference>
<dbReference type="SUPFAM" id="SSF48452">
    <property type="entry name" value="TPR-like"/>
    <property type="match status" value="2"/>
</dbReference>
<dbReference type="InterPro" id="IPR011990">
    <property type="entry name" value="TPR-like_helical_dom_sf"/>
</dbReference>
<evidence type="ECO:0000256" key="2">
    <source>
        <dbReference type="ARBA" id="ARBA00022803"/>
    </source>
</evidence>
<dbReference type="PANTHER" id="PTHR44943">
    <property type="entry name" value="CELLULOSE SYNTHASE OPERON PROTEIN C"/>
    <property type="match status" value="1"/>
</dbReference>
<feature type="repeat" description="TPR" evidence="3">
    <location>
        <begin position="346"/>
        <end position="379"/>
    </location>
</feature>
<protein>
    <submittedName>
        <fullName evidence="4">TPR repeat-containing protein</fullName>
    </submittedName>
</protein>
<evidence type="ECO:0000313" key="5">
    <source>
        <dbReference type="Proteomes" id="UP000002063"/>
    </source>
</evidence>
<dbReference type="PANTHER" id="PTHR44943:SF4">
    <property type="entry name" value="TPR REPEAT-CONTAINING PROTEIN MJ0798"/>
    <property type="match status" value="1"/>
</dbReference>
<dbReference type="PROSITE" id="PS50293">
    <property type="entry name" value="TPR_REGION"/>
    <property type="match status" value="2"/>
</dbReference>
<dbReference type="STRING" id="579137.Metvu_0998"/>
<feature type="repeat" description="TPR" evidence="3">
    <location>
        <begin position="119"/>
        <end position="152"/>
    </location>
</feature>
<feature type="repeat" description="TPR" evidence="3">
    <location>
        <begin position="212"/>
        <end position="245"/>
    </location>
</feature>
<evidence type="ECO:0000313" key="4">
    <source>
        <dbReference type="EMBL" id="ACX72856.1"/>
    </source>
</evidence>
<dbReference type="PROSITE" id="PS50005">
    <property type="entry name" value="TPR"/>
    <property type="match status" value="7"/>
</dbReference>
<dbReference type="Proteomes" id="UP000002063">
    <property type="component" value="Chromosome"/>
</dbReference>
<gene>
    <name evidence="4" type="ordered locus">Metvu_0998</name>
</gene>
<dbReference type="HOGENOM" id="CLU_462821_0_0_2"/>
<dbReference type="InterPro" id="IPR013105">
    <property type="entry name" value="TPR_2"/>
</dbReference>
<dbReference type="eggNOG" id="arCOG03038">
    <property type="taxonomic scope" value="Archaea"/>
</dbReference>
<dbReference type="GeneID" id="8513335"/>
<dbReference type="AlphaFoldDB" id="C9RH04"/>
<dbReference type="Pfam" id="PF13174">
    <property type="entry name" value="TPR_6"/>
    <property type="match status" value="1"/>
</dbReference>
<dbReference type="SMART" id="SM00028">
    <property type="entry name" value="TPR"/>
    <property type="match status" value="9"/>
</dbReference>
<organism evidence="4 5">
    <name type="scientific">Methanocaldococcus vulcanius (strain ATCC 700851 / DSM 12094 / M7)</name>
    <name type="common">Methanococcus vulcanius</name>
    <dbReference type="NCBI Taxonomy" id="579137"/>
    <lineage>
        <taxon>Archaea</taxon>
        <taxon>Methanobacteriati</taxon>
        <taxon>Methanobacteriota</taxon>
        <taxon>Methanomada group</taxon>
        <taxon>Methanococci</taxon>
        <taxon>Methanococcales</taxon>
        <taxon>Methanocaldococcaceae</taxon>
        <taxon>Methanocaldococcus</taxon>
    </lineage>
</organism>
<dbReference type="InterPro" id="IPR051685">
    <property type="entry name" value="Ycf3/AcsC/BcsC/TPR_MFPF"/>
</dbReference>
<dbReference type="KEGG" id="mvu:Metvu_0998"/>
<proteinExistence type="predicted"/>
<evidence type="ECO:0000256" key="1">
    <source>
        <dbReference type="ARBA" id="ARBA00022737"/>
    </source>
</evidence>
<dbReference type="Pfam" id="PF13432">
    <property type="entry name" value="TPR_16"/>
    <property type="match status" value="1"/>
</dbReference>
<feature type="repeat" description="TPR" evidence="3">
    <location>
        <begin position="85"/>
        <end position="118"/>
    </location>
</feature>
<reference evidence="4" key="1">
    <citation type="submission" date="2009-10" db="EMBL/GenBank/DDBJ databases">
        <title>Complete sequence of chromosome of Methanocaldococcus vulcanius M7.</title>
        <authorList>
            <consortium name="US DOE Joint Genome Institute"/>
            <person name="Lucas S."/>
            <person name="Copeland A."/>
            <person name="Lapidus A."/>
            <person name="Glavina del Rio T."/>
            <person name="Dalin E."/>
            <person name="Tice H."/>
            <person name="Bruce D."/>
            <person name="Goodwin L."/>
            <person name="Pitluck S."/>
            <person name="Lcollab F.I."/>
            <person name="Brettin T."/>
            <person name="Detter J.C."/>
            <person name="Han C."/>
            <person name="Tapia R."/>
            <person name="Kuske C.R."/>
            <person name="Schmutz J."/>
            <person name="Larimer F."/>
            <person name="Land M."/>
            <person name="Hauser L."/>
            <person name="Kyrpides N."/>
            <person name="Ovchinikova G."/>
            <person name="Sieprawska-Lupa M."/>
            <person name="Whitman W.B."/>
            <person name="Woyke T."/>
        </authorList>
    </citation>
    <scope>NUCLEOTIDE SEQUENCE [LARGE SCALE GENOMIC DNA]</scope>
    <source>
        <strain evidence="4">M7</strain>
    </source>
</reference>
<feature type="repeat" description="TPR" evidence="3">
    <location>
        <begin position="51"/>
        <end position="84"/>
    </location>
</feature>
<dbReference type="EMBL" id="CP001787">
    <property type="protein sequence ID" value="ACX72856.1"/>
    <property type="molecule type" value="Genomic_DNA"/>
</dbReference>
<sequence length="589" mass="69883">MEVIYVLIAFGVFYMLIKVSNSSKKSKNKDKSSTTHKNSKTNIYKNLDRNINSLFEEGKRYENEGDYEKAIIFYNEILKKDLNNVDAWIRKGICLYKLRKFKLSIECMDKALKLDRKNYLAWFFKGNALMELKKYEDALKCYNYALNLAPPSEKAKILNNKKLLEEKLCKDNQDFERIKHFIKKGRNLLLKNDYNNALIEFKKVLMRDKYNIEALFGVGYCLNALNKFDEALGYWNEYLRLNPKDASGWFNKGVSLYNLKDYKNAIYCFKKVIELNPKDVDSYLFIINAYLYQKDYNGALEYVNEILKINPHWKFWKIKGDIYYSMKRYKDAIDSYKNALKYVKDEEIYISIGNAYKNIGDFKNALTYYEYALKLNPKNIIAKNLISKINSMIDKKTEEYINLSLYPTTFYFNEWNEATITISNKTKDTIKNISFELNANLFEVDNIEKINYLPPNSSIEITFLIKPKKKGEIPYEIKLSYERNGIKHIDVYEEYIKVSEPKMQQKSIGKEIYYCSELFLIHLKYNDLYKALGYLYDLKKYAEKNKSEMVKDIENLLNEINYRIKEKIGVSDDFYKRSEVIIERIKLGN</sequence>
<feature type="repeat" description="TPR" evidence="3">
    <location>
        <begin position="246"/>
        <end position="279"/>
    </location>
</feature>
<dbReference type="Pfam" id="PF00515">
    <property type="entry name" value="TPR_1"/>
    <property type="match status" value="2"/>
</dbReference>
<dbReference type="OrthoDB" id="115601at2157"/>
<keyword evidence="1" id="KW-0677">Repeat</keyword>